<evidence type="ECO:0000259" key="1">
    <source>
        <dbReference type="Pfam" id="PF20750"/>
    </source>
</evidence>
<dbReference type="EMBL" id="GL883325">
    <property type="protein sequence ID" value="EGF97110.1"/>
    <property type="molecule type" value="Genomic_DNA"/>
</dbReference>
<dbReference type="SUPFAM" id="SSF81301">
    <property type="entry name" value="Nucleotidyltransferase"/>
    <property type="match status" value="1"/>
</dbReference>
<dbReference type="HOGENOM" id="CLU_2237197_0_0_1"/>
<dbReference type="Proteomes" id="UP000001072">
    <property type="component" value="Unassembled WGS sequence"/>
</dbReference>
<dbReference type="KEGG" id="mlr:MELLADRAFT_87937"/>
<dbReference type="OrthoDB" id="412748at2759"/>
<dbReference type="InterPro" id="IPR048840">
    <property type="entry name" value="PolA_pol_NTPase"/>
</dbReference>
<dbReference type="STRING" id="747676.F4SE16"/>
<reference evidence="3" key="1">
    <citation type="journal article" date="2011" name="Proc. Natl. Acad. Sci. U.S.A.">
        <title>Obligate biotrophy features unraveled by the genomic analysis of rust fungi.</title>
        <authorList>
            <person name="Duplessis S."/>
            <person name="Cuomo C.A."/>
            <person name="Lin Y.-C."/>
            <person name="Aerts A."/>
            <person name="Tisserant E."/>
            <person name="Veneault-Fourrey C."/>
            <person name="Joly D.L."/>
            <person name="Hacquard S."/>
            <person name="Amselem J."/>
            <person name="Cantarel B.L."/>
            <person name="Chiu R."/>
            <person name="Coutinho P.M."/>
            <person name="Feau N."/>
            <person name="Field M."/>
            <person name="Frey P."/>
            <person name="Gelhaye E."/>
            <person name="Goldberg J."/>
            <person name="Grabherr M.G."/>
            <person name="Kodira C.D."/>
            <person name="Kohler A."/>
            <person name="Kuees U."/>
            <person name="Lindquist E.A."/>
            <person name="Lucas S.M."/>
            <person name="Mago R."/>
            <person name="Mauceli E."/>
            <person name="Morin E."/>
            <person name="Murat C."/>
            <person name="Pangilinan J.L."/>
            <person name="Park R."/>
            <person name="Pearson M."/>
            <person name="Quesneville H."/>
            <person name="Rouhier N."/>
            <person name="Sakthikumar S."/>
            <person name="Salamov A.A."/>
            <person name="Schmutz J."/>
            <person name="Selles B."/>
            <person name="Shapiro H."/>
            <person name="Tanguay P."/>
            <person name="Tuskan G.A."/>
            <person name="Henrissat B."/>
            <person name="Van de Peer Y."/>
            <person name="Rouze P."/>
            <person name="Ellis J.G."/>
            <person name="Dodds P.N."/>
            <person name="Schein J.E."/>
            <person name="Zhong S."/>
            <person name="Hamelin R.C."/>
            <person name="Grigoriev I.V."/>
            <person name="Szabo L.J."/>
            <person name="Martin F."/>
        </authorList>
    </citation>
    <scope>NUCLEOTIDE SEQUENCE [LARGE SCALE GENOMIC DNA]</scope>
    <source>
        <strain evidence="3">98AG31 / pathotype 3-4-7</strain>
    </source>
</reference>
<name>F4SE16_MELLP</name>
<dbReference type="AlphaFoldDB" id="F4SE16"/>
<protein>
    <recommendedName>
        <fullName evidence="1">Poly(A) polymerase nucleotidyltransferase domain-containing protein</fullName>
    </recommendedName>
</protein>
<dbReference type="InterPro" id="IPR043519">
    <property type="entry name" value="NT_sf"/>
</dbReference>
<accession>F4SE16</accession>
<dbReference type="RefSeq" id="XP_007419620.1">
    <property type="nucleotide sequence ID" value="XM_007419558.1"/>
</dbReference>
<dbReference type="Gene3D" id="3.30.460.10">
    <property type="entry name" value="Beta Polymerase, domain 2"/>
    <property type="match status" value="1"/>
</dbReference>
<evidence type="ECO:0000313" key="3">
    <source>
        <dbReference type="Proteomes" id="UP000001072"/>
    </source>
</evidence>
<feature type="domain" description="Poly(A) polymerase nucleotidyltransferase" evidence="1">
    <location>
        <begin position="15"/>
        <end position="98"/>
    </location>
</feature>
<dbReference type="Pfam" id="PF20750">
    <property type="entry name" value="PAP_NTPase"/>
    <property type="match status" value="1"/>
</dbReference>
<organism evidence="3">
    <name type="scientific">Melampsora larici-populina (strain 98AG31 / pathotype 3-4-7)</name>
    <name type="common">Poplar leaf rust fungus</name>
    <dbReference type="NCBI Taxonomy" id="747676"/>
    <lineage>
        <taxon>Eukaryota</taxon>
        <taxon>Fungi</taxon>
        <taxon>Dikarya</taxon>
        <taxon>Basidiomycota</taxon>
        <taxon>Pucciniomycotina</taxon>
        <taxon>Pucciniomycetes</taxon>
        <taxon>Pucciniales</taxon>
        <taxon>Melampsoraceae</taxon>
        <taxon>Melampsora</taxon>
    </lineage>
</organism>
<gene>
    <name evidence="2" type="ORF">MELLADRAFT_87937</name>
</gene>
<dbReference type="InParanoid" id="F4SE16"/>
<dbReference type="GeneID" id="18934702"/>
<sequence>MMSLPPNGLLPKTYGVTGPISINGPTCPEGFSTTVLMDELKARCTFESPEDARAREFVLGRLNLLVKEFVIKVSPALGMSDHVARETGGNIFTFGQFKPKPYIMS</sequence>
<dbReference type="eggNOG" id="KOG2245">
    <property type="taxonomic scope" value="Eukaryota"/>
</dbReference>
<proteinExistence type="predicted"/>
<evidence type="ECO:0000313" key="2">
    <source>
        <dbReference type="EMBL" id="EGF97110.1"/>
    </source>
</evidence>
<keyword evidence="3" id="KW-1185">Reference proteome</keyword>
<dbReference type="VEuPathDB" id="FungiDB:MELLADRAFT_87937"/>